<dbReference type="GeneID" id="15806884"/>
<dbReference type="Proteomes" id="UP000031512">
    <property type="component" value="Chromosome 1"/>
</dbReference>
<dbReference type="STRING" id="1537102.L0AY08"/>
<feature type="compositionally biased region" description="Acidic residues" evidence="1">
    <location>
        <begin position="85"/>
        <end position="95"/>
    </location>
</feature>
<dbReference type="RefSeq" id="XP_004829465.1">
    <property type="nucleotide sequence ID" value="XM_004829408.1"/>
</dbReference>
<organism evidence="2 3">
    <name type="scientific">Theileria equi strain WA</name>
    <dbReference type="NCBI Taxonomy" id="1537102"/>
    <lineage>
        <taxon>Eukaryota</taxon>
        <taxon>Sar</taxon>
        <taxon>Alveolata</taxon>
        <taxon>Apicomplexa</taxon>
        <taxon>Aconoidasida</taxon>
        <taxon>Piroplasmida</taxon>
        <taxon>Theileriidae</taxon>
        <taxon>Theileria</taxon>
    </lineage>
</organism>
<dbReference type="eggNOG" id="ENOG502TMX6">
    <property type="taxonomic scope" value="Eukaryota"/>
</dbReference>
<gene>
    <name evidence="2" type="ORF">BEWA_026480</name>
</gene>
<name>L0AY08_THEEQ</name>
<dbReference type="AlphaFoldDB" id="L0AY08"/>
<dbReference type="OrthoDB" id="343414at2759"/>
<feature type="region of interest" description="Disordered" evidence="1">
    <location>
        <begin position="50"/>
        <end position="95"/>
    </location>
</feature>
<dbReference type="EMBL" id="CP001669">
    <property type="protein sequence ID" value="AFZ79799.1"/>
    <property type="molecule type" value="Genomic_DNA"/>
</dbReference>
<feature type="compositionally biased region" description="Basic and acidic residues" evidence="1">
    <location>
        <begin position="157"/>
        <end position="175"/>
    </location>
</feature>
<keyword evidence="3" id="KW-1185">Reference proteome</keyword>
<evidence type="ECO:0000313" key="2">
    <source>
        <dbReference type="EMBL" id="AFZ79799.1"/>
    </source>
</evidence>
<protein>
    <submittedName>
        <fullName evidence="2">Uncharacterized protein</fullName>
    </submittedName>
</protein>
<dbReference type="KEGG" id="beq:BEWA_026480"/>
<reference evidence="2 3" key="1">
    <citation type="journal article" date="2012" name="BMC Genomics">
        <title>Comparative genomic analysis and phylogenetic position of Theileria equi.</title>
        <authorList>
            <person name="Kappmeyer L.S."/>
            <person name="Thiagarajan M."/>
            <person name="Herndon D.R."/>
            <person name="Ramsay J.D."/>
            <person name="Caler E."/>
            <person name="Djikeng A."/>
            <person name="Gillespie J.J."/>
            <person name="Lau A.O."/>
            <person name="Roalson E.H."/>
            <person name="Silva J.C."/>
            <person name="Silva M.G."/>
            <person name="Suarez C.E."/>
            <person name="Ueti M.W."/>
            <person name="Nene V.M."/>
            <person name="Mealey R.H."/>
            <person name="Knowles D.P."/>
            <person name="Brayton K.A."/>
        </authorList>
    </citation>
    <scope>NUCLEOTIDE SEQUENCE [LARGE SCALE GENOMIC DNA]</scope>
    <source>
        <strain evidence="2 3">WA</strain>
    </source>
</reference>
<evidence type="ECO:0000256" key="1">
    <source>
        <dbReference type="SAM" id="MobiDB-lite"/>
    </source>
</evidence>
<accession>L0AY08</accession>
<feature type="compositionally biased region" description="Polar residues" evidence="1">
    <location>
        <begin position="146"/>
        <end position="156"/>
    </location>
</feature>
<sequence length="220" mass="25158">MVTEHEDKNTLLVTPISHYLTLEQFVPLKSHPDTFDNTAEDKIEERLMKLAKADDTTPSSALDGKKDPSKTRKRLVTSGNIGWDYDGDVPSDDEEMYPQTKTEVSEDPFGYQTLSIYGHRLKSLLAQQEEREADDELKQYSDCEDTGSQVSVGSRTKSQDKAKSSAKKPKVEEKPSGFEEKIMRFLKQNMGRVTVKVRFAHELQFKIGTWNFYYMVTKMA</sequence>
<dbReference type="VEuPathDB" id="PiroplasmaDB:BEWA_026480"/>
<evidence type="ECO:0000313" key="3">
    <source>
        <dbReference type="Proteomes" id="UP000031512"/>
    </source>
</evidence>
<feature type="region of interest" description="Disordered" evidence="1">
    <location>
        <begin position="129"/>
        <end position="175"/>
    </location>
</feature>
<proteinExistence type="predicted"/>